<proteinExistence type="predicted"/>
<dbReference type="EMBL" id="LGRX02001894">
    <property type="protein sequence ID" value="KAK3285267.1"/>
    <property type="molecule type" value="Genomic_DNA"/>
</dbReference>
<feature type="region of interest" description="Disordered" evidence="1">
    <location>
        <begin position="677"/>
        <end position="724"/>
    </location>
</feature>
<dbReference type="AlphaFoldDB" id="A0AAE0GW36"/>
<dbReference type="Proteomes" id="UP001190700">
    <property type="component" value="Unassembled WGS sequence"/>
</dbReference>
<evidence type="ECO:0000313" key="3">
    <source>
        <dbReference type="Proteomes" id="UP001190700"/>
    </source>
</evidence>
<comment type="caution">
    <text evidence="2">The sequence shown here is derived from an EMBL/GenBank/DDBJ whole genome shotgun (WGS) entry which is preliminary data.</text>
</comment>
<feature type="compositionally biased region" description="Low complexity" evidence="1">
    <location>
        <begin position="677"/>
        <end position="713"/>
    </location>
</feature>
<feature type="region of interest" description="Disordered" evidence="1">
    <location>
        <begin position="634"/>
        <end position="663"/>
    </location>
</feature>
<gene>
    <name evidence="2" type="ORF">CYMTET_7120</name>
</gene>
<reference evidence="2 3" key="1">
    <citation type="journal article" date="2015" name="Genome Biol. Evol.">
        <title>Comparative Genomics of a Bacterivorous Green Alga Reveals Evolutionary Causalities and Consequences of Phago-Mixotrophic Mode of Nutrition.</title>
        <authorList>
            <person name="Burns J.A."/>
            <person name="Paasch A."/>
            <person name="Narechania A."/>
            <person name="Kim E."/>
        </authorList>
    </citation>
    <scope>NUCLEOTIDE SEQUENCE [LARGE SCALE GENOMIC DNA]</scope>
    <source>
        <strain evidence="2 3">PLY_AMNH</strain>
    </source>
</reference>
<evidence type="ECO:0000313" key="2">
    <source>
        <dbReference type="EMBL" id="KAK3285267.1"/>
    </source>
</evidence>
<accession>A0AAE0GW36</accession>
<evidence type="ECO:0000256" key="1">
    <source>
        <dbReference type="SAM" id="MobiDB-lite"/>
    </source>
</evidence>
<sequence length="806" mass="87768">MACDGCGSLTKEELLQQYFNGLRRKEEVRAKLDNIGLSLARPQEWEDKQKQRGAPDHSAILQVRTVATDVEAYHDRQKADLAANITQRVQAELRLGQQPSTPRTFSRFQPRAQAAPAVADRAIYLAGKAQAAVCLAALAGDIEEDSLEPSERNVYDELAELENMSPGSCQLFAAEMGGVNHARLPQQQEAWVPPWADIHTDLGDEIATILEALAYQKRLRRQRSPTRPHSLNVAFTDVYQDSLEDQRRRLEFWKWRRVPGLLSPVAMMKKLKKQLRKSPEAACKLLEQNQRFATRRSATSPALHGQRRAGLSSMIRDRLQEGMQEGDGSGDARTQMLCSAWRELSPAEKLHAASSWCWRCHGDRGEDMSPTPEMEIQCSQYRAQQQAELQGMNSETAAAIERAEQANATAEVHSAVPESRSPGDTPPSDADSPVASPSRPSRSGRNRSRPPRSVRVAESRRMQELCLQAYGGHQHREESCCDAPVEASHTRPPLAPAPEVCSDTPGQHMYARSQQRQVAPANVTEGVHCPTQGISLIDTISQQGDARSQQRQEAPARVIEETWTPEGRRRVIMQHPLSFPASSDDSLNFTQRMARAGSRQISPTCLTSEEMTDVLNIAAVRAVRWSPKSARPISEETLVTGSNATTDGDATSNSAGNSDSTHVSATDIATTGTTHVSVTDSDATSDSAWDSDPTHVSATDTAATSTTHVSVTDGGDATSNSVGDSDSILVSITDTAATSTTHISATDDDVIGDSAGDSDSAHISATDADASTTHVSAWPVLVVQADQRRQMSACLARRILQGWAAE</sequence>
<feature type="compositionally biased region" description="Low complexity" evidence="1">
    <location>
        <begin position="426"/>
        <end position="441"/>
    </location>
</feature>
<feature type="compositionally biased region" description="Basic residues" evidence="1">
    <location>
        <begin position="442"/>
        <end position="452"/>
    </location>
</feature>
<organism evidence="2 3">
    <name type="scientific">Cymbomonas tetramitiformis</name>
    <dbReference type="NCBI Taxonomy" id="36881"/>
    <lineage>
        <taxon>Eukaryota</taxon>
        <taxon>Viridiplantae</taxon>
        <taxon>Chlorophyta</taxon>
        <taxon>Pyramimonadophyceae</taxon>
        <taxon>Pyramimonadales</taxon>
        <taxon>Pyramimonadaceae</taxon>
        <taxon>Cymbomonas</taxon>
    </lineage>
</organism>
<protein>
    <submittedName>
        <fullName evidence="2">Uncharacterized protein</fullName>
    </submittedName>
</protein>
<feature type="region of interest" description="Disordered" evidence="1">
    <location>
        <begin position="404"/>
        <end position="460"/>
    </location>
</feature>
<name>A0AAE0GW36_9CHLO</name>
<feature type="compositionally biased region" description="Polar residues" evidence="1">
    <location>
        <begin position="637"/>
        <end position="663"/>
    </location>
</feature>
<keyword evidence="3" id="KW-1185">Reference proteome</keyword>